<keyword evidence="2" id="KW-1185">Reference proteome</keyword>
<evidence type="ECO:0000313" key="2">
    <source>
        <dbReference type="Proteomes" id="UP000030645"/>
    </source>
</evidence>
<dbReference type="EMBL" id="KE343450">
    <property type="protein sequence ID" value="EXB29875.1"/>
    <property type="molecule type" value="Genomic_DNA"/>
</dbReference>
<dbReference type="AlphaFoldDB" id="W9QZL6"/>
<organism evidence="1 2">
    <name type="scientific">Morus notabilis</name>
    <dbReference type="NCBI Taxonomy" id="981085"/>
    <lineage>
        <taxon>Eukaryota</taxon>
        <taxon>Viridiplantae</taxon>
        <taxon>Streptophyta</taxon>
        <taxon>Embryophyta</taxon>
        <taxon>Tracheophyta</taxon>
        <taxon>Spermatophyta</taxon>
        <taxon>Magnoliopsida</taxon>
        <taxon>eudicotyledons</taxon>
        <taxon>Gunneridae</taxon>
        <taxon>Pentapetalae</taxon>
        <taxon>rosids</taxon>
        <taxon>fabids</taxon>
        <taxon>Rosales</taxon>
        <taxon>Moraceae</taxon>
        <taxon>Moreae</taxon>
        <taxon>Morus</taxon>
    </lineage>
</organism>
<reference evidence="2" key="1">
    <citation type="submission" date="2013-01" db="EMBL/GenBank/DDBJ databases">
        <title>Draft Genome Sequence of a Mulberry Tree, Morus notabilis C.K. Schneid.</title>
        <authorList>
            <person name="He N."/>
            <person name="Zhao S."/>
        </authorList>
    </citation>
    <scope>NUCLEOTIDE SEQUENCE</scope>
</reference>
<dbReference type="InterPro" id="IPR011990">
    <property type="entry name" value="TPR-like_helical_dom_sf"/>
</dbReference>
<protein>
    <submittedName>
        <fullName evidence="1">Uncharacterized protein</fullName>
    </submittedName>
</protein>
<proteinExistence type="predicted"/>
<dbReference type="Gene3D" id="1.25.40.10">
    <property type="entry name" value="Tetratricopeptide repeat domain"/>
    <property type="match status" value="1"/>
</dbReference>
<accession>W9QZL6</accession>
<gene>
    <name evidence="1" type="ORF">L484_016365</name>
</gene>
<name>W9QZL6_9ROSA</name>
<dbReference type="Proteomes" id="UP000030645">
    <property type="component" value="Unassembled WGS sequence"/>
</dbReference>
<sequence>MIYGLPKKGVLSEANKVFDANGRKGLLPDAISFNILIQSFLQENDRALELIEDEQEGFFT</sequence>
<evidence type="ECO:0000313" key="1">
    <source>
        <dbReference type="EMBL" id="EXB29875.1"/>
    </source>
</evidence>